<dbReference type="OrthoDB" id="823440at2"/>
<dbReference type="AlphaFoldDB" id="A0A7X1ZEJ0"/>
<name>A0A7X1ZEJ0_9PROT</name>
<dbReference type="EMBL" id="WIVE01000033">
    <property type="protein sequence ID" value="MQX37108.1"/>
    <property type="molecule type" value="Genomic_DNA"/>
</dbReference>
<accession>A0A7X1ZEJ0</accession>
<organism evidence="1 2">
    <name type="scientific">Roseospira navarrensis</name>
    <dbReference type="NCBI Taxonomy" id="140058"/>
    <lineage>
        <taxon>Bacteria</taxon>
        <taxon>Pseudomonadati</taxon>
        <taxon>Pseudomonadota</taxon>
        <taxon>Alphaproteobacteria</taxon>
        <taxon>Rhodospirillales</taxon>
        <taxon>Rhodospirillaceae</taxon>
        <taxon>Roseospira</taxon>
    </lineage>
</organism>
<dbReference type="RefSeq" id="WP_153344264.1">
    <property type="nucleotide sequence ID" value="NZ_WIVE01000033.1"/>
</dbReference>
<protein>
    <recommendedName>
        <fullName evidence="3">Class I SAM-dependent methyltransferase</fullName>
    </recommendedName>
</protein>
<sequence length="227" mass="24816">MGLTKFMRRRAAAVMAPVTDEVLYFEVFRDRLRALDLPLIYRPFGAGANASLLFLIVRLIELHRPARVLDLGGGQSTLLLDALSDRFPMTLQTVESDPGWRDDLAARVRHDVRLCPAETRRHDGHAMRAYALPDDVRAGPYDLILVDGPGGARRFGRVGALDVIPAALTPGGVVVFDDTHRPGERETAALAESRIAAAHGPVRRLTYEAKGAQVLLAPAAAPWLSRL</sequence>
<evidence type="ECO:0000313" key="2">
    <source>
        <dbReference type="Proteomes" id="UP000434582"/>
    </source>
</evidence>
<comment type="caution">
    <text evidence="1">The sequence shown here is derived from an EMBL/GenBank/DDBJ whole genome shotgun (WGS) entry which is preliminary data.</text>
</comment>
<dbReference type="InterPro" id="IPR029063">
    <property type="entry name" value="SAM-dependent_MTases_sf"/>
</dbReference>
<dbReference type="Proteomes" id="UP000434582">
    <property type="component" value="Unassembled WGS sequence"/>
</dbReference>
<gene>
    <name evidence="1" type="ORF">GHC57_11320</name>
</gene>
<evidence type="ECO:0000313" key="1">
    <source>
        <dbReference type="EMBL" id="MQX37108.1"/>
    </source>
</evidence>
<proteinExistence type="predicted"/>
<dbReference type="Gene3D" id="3.40.50.150">
    <property type="entry name" value="Vaccinia Virus protein VP39"/>
    <property type="match status" value="1"/>
</dbReference>
<dbReference type="SUPFAM" id="SSF53335">
    <property type="entry name" value="S-adenosyl-L-methionine-dependent methyltransferases"/>
    <property type="match status" value="1"/>
</dbReference>
<reference evidence="1 2" key="1">
    <citation type="submission" date="2019-10" db="EMBL/GenBank/DDBJ databases">
        <title>Draft whole-genome sequence of the purple nonsulfur photosynthetic bacterium Roseospira navarrensis DSM 15114.</title>
        <authorList>
            <person name="Kyndt J.A."/>
            <person name="Meyer T.E."/>
        </authorList>
    </citation>
    <scope>NUCLEOTIDE SEQUENCE [LARGE SCALE GENOMIC DNA]</scope>
    <source>
        <strain evidence="1 2">DSM 15114</strain>
    </source>
</reference>
<evidence type="ECO:0008006" key="3">
    <source>
        <dbReference type="Google" id="ProtNLM"/>
    </source>
</evidence>
<keyword evidence="2" id="KW-1185">Reference proteome</keyword>